<dbReference type="Gene3D" id="2.130.10.10">
    <property type="entry name" value="YVTN repeat-like/Quinoprotein amine dehydrogenase"/>
    <property type="match status" value="2"/>
</dbReference>
<evidence type="ECO:0000259" key="10">
    <source>
        <dbReference type="PROSITE" id="PS50110"/>
    </source>
</evidence>
<dbReference type="SUPFAM" id="SSF63829">
    <property type="entry name" value="Calcium-dependent phosphotriesterase"/>
    <property type="match status" value="3"/>
</dbReference>
<dbReference type="EMBL" id="JAKLTR010000007">
    <property type="protein sequence ID" value="MCG2615106.1"/>
    <property type="molecule type" value="Genomic_DNA"/>
</dbReference>
<feature type="transmembrane region" description="Helical" evidence="7">
    <location>
        <begin position="775"/>
        <end position="798"/>
    </location>
</feature>
<dbReference type="Gene3D" id="2.60.40.10">
    <property type="entry name" value="Immunoglobulins"/>
    <property type="match status" value="1"/>
</dbReference>
<feature type="domain" description="Histidine kinase" evidence="9">
    <location>
        <begin position="834"/>
        <end position="1048"/>
    </location>
</feature>
<feature type="domain" description="Response regulatory" evidence="10">
    <location>
        <begin position="1100"/>
        <end position="1215"/>
    </location>
</feature>
<evidence type="ECO:0000313" key="11">
    <source>
        <dbReference type="EMBL" id="MCG2615106.1"/>
    </source>
</evidence>
<dbReference type="InterPro" id="IPR001789">
    <property type="entry name" value="Sig_transdc_resp-reg_receiver"/>
</dbReference>
<protein>
    <recommendedName>
        <fullName evidence="2">histidine kinase</fullName>
        <ecNumber evidence="2">2.7.13.3</ecNumber>
    </recommendedName>
</protein>
<evidence type="ECO:0000256" key="3">
    <source>
        <dbReference type="ARBA" id="ARBA00022553"/>
    </source>
</evidence>
<keyword evidence="3 6" id="KW-0597">Phosphoprotein</keyword>
<dbReference type="Pfam" id="PF00512">
    <property type="entry name" value="HisKA"/>
    <property type="match status" value="1"/>
</dbReference>
<comment type="caution">
    <text evidence="11">The sequence shown here is derived from an EMBL/GenBank/DDBJ whole genome shotgun (WGS) entry which is preliminary data.</text>
</comment>
<dbReference type="PROSITE" id="PS01124">
    <property type="entry name" value="HTH_ARAC_FAMILY_2"/>
    <property type="match status" value="1"/>
</dbReference>
<dbReference type="SMART" id="SM00388">
    <property type="entry name" value="HisKA"/>
    <property type="match status" value="1"/>
</dbReference>
<dbReference type="Pfam" id="PF07495">
    <property type="entry name" value="Y_Y_Y"/>
    <property type="match status" value="1"/>
</dbReference>
<dbReference type="Pfam" id="PF00072">
    <property type="entry name" value="Response_reg"/>
    <property type="match status" value="1"/>
</dbReference>
<dbReference type="InterPro" id="IPR013783">
    <property type="entry name" value="Ig-like_fold"/>
</dbReference>
<dbReference type="InterPro" id="IPR015943">
    <property type="entry name" value="WD40/YVTN_repeat-like_dom_sf"/>
</dbReference>
<dbReference type="Gene3D" id="1.10.287.130">
    <property type="match status" value="1"/>
</dbReference>
<feature type="modified residue" description="4-aspartylphosphate" evidence="6">
    <location>
        <position position="1148"/>
    </location>
</feature>
<evidence type="ECO:0000256" key="7">
    <source>
        <dbReference type="SAM" id="Phobius"/>
    </source>
</evidence>
<dbReference type="InterPro" id="IPR011006">
    <property type="entry name" value="CheY-like_superfamily"/>
</dbReference>
<dbReference type="Pfam" id="PF02518">
    <property type="entry name" value="HATPase_c"/>
    <property type="match status" value="1"/>
</dbReference>
<dbReference type="InterPro" id="IPR005467">
    <property type="entry name" value="His_kinase_dom"/>
</dbReference>
<keyword evidence="7" id="KW-0472">Membrane</keyword>
<dbReference type="PROSITE" id="PS50109">
    <property type="entry name" value="HIS_KIN"/>
    <property type="match status" value="1"/>
</dbReference>
<proteinExistence type="predicted"/>
<dbReference type="SMART" id="SM00387">
    <property type="entry name" value="HATPase_c"/>
    <property type="match status" value="1"/>
</dbReference>
<evidence type="ECO:0000256" key="6">
    <source>
        <dbReference type="PROSITE-ProRule" id="PRU00169"/>
    </source>
</evidence>
<dbReference type="InterPro" id="IPR011110">
    <property type="entry name" value="Reg_prop"/>
</dbReference>
<evidence type="ECO:0000256" key="2">
    <source>
        <dbReference type="ARBA" id="ARBA00012438"/>
    </source>
</evidence>
<dbReference type="Proteomes" id="UP001165367">
    <property type="component" value="Unassembled WGS sequence"/>
</dbReference>
<organism evidence="11 12">
    <name type="scientific">Terrimonas ginsenosidimutans</name>
    <dbReference type="NCBI Taxonomy" id="2908004"/>
    <lineage>
        <taxon>Bacteria</taxon>
        <taxon>Pseudomonadati</taxon>
        <taxon>Bacteroidota</taxon>
        <taxon>Chitinophagia</taxon>
        <taxon>Chitinophagales</taxon>
        <taxon>Chitinophagaceae</taxon>
        <taxon>Terrimonas</taxon>
    </lineage>
</organism>
<evidence type="ECO:0000256" key="5">
    <source>
        <dbReference type="ARBA" id="ARBA00023163"/>
    </source>
</evidence>
<dbReference type="Gene3D" id="3.40.50.2300">
    <property type="match status" value="1"/>
</dbReference>
<dbReference type="PANTHER" id="PTHR43547:SF2">
    <property type="entry name" value="HYBRID SIGNAL TRANSDUCTION HISTIDINE KINASE C"/>
    <property type="match status" value="1"/>
</dbReference>
<dbReference type="Gene3D" id="1.10.10.60">
    <property type="entry name" value="Homeodomain-like"/>
    <property type="match status" value="1"/>
</dbReference>
<dbReference type="RefSeq" id="WP_237872150.1">
    <property type="nucleotide sequence ID" value="NZ_JAKLTR010000007.1"/>
</dbReference>
<sequence>MKISPVGFLLVLALAPCRLVYTQDLSYTLQRIDSRNGLSNSSVNAIYQGNDRVLWVGTWDGLNAFNGSSFKTFNYNQLPGKGIRNNVVEEIAEDAEHNIWISTVEGISRYKPSSGEFSHYFYSSNAKQVSEKQFLLFTDKQKIPYIYSLASGLQQFDFRTNSFIPLPVDLPDKNIRQFVFSENGDLWVLLNDGRLGSYTIRQHAILPKHSSGYRNNIHSIYELDENLLVVSKDGNIERINATEQTVLSNFRSPVRAIIPYEDHYIIALEKKGCKVVDKDFRVSRFLEQEIASLQESQITTIYAGTDKTIWFGTDGSGIARLSPVRRPFTAVSNTSVGLKDKQVRTFEKVGTELWVGTKGNGILAFSWPWSGAITSHVYSEADGLSNNAVYTIRKINDTWTYIGSDGDGLLLYNQQKKKFVQWSEVKGSAPSFRSVYSILPDTDGSVWLGTSGYGLIHLKIEGIDEPSLVYLKQYKFTGTNAGPASDIIFSITKDQRNRIWLGCRYGGVSILDKQTGQFKTIRSGVDKNGLSHNDVLSVLADKSGSMWIGTSFGLNRVDCDYEGKTVQHFTTTEGLPNNTIHGIAEDSQGLIWVSTNNGLARLNSKSSDVMRFREPDGLQSNEFSDGAVWNSNEGTIFFGGIYGFNYCEPAKITVNSSQPNLQVTNLKFGGRTMADGGYMVLQPRAGNTVPEFTLSRHHNYFDLSLNAIDFTSPGKSEFAYRLDGFDKNWHYPGSSGYISYGNLPAGDYTLKVKWSNGEGRWTNEQSLCLLTVEQYLWLTPAAFLLYYVLSAIFIYVIYTYRKSKTEMKHQLEMEYRLRLKEEKLHAEKLDFFTNIAHELQTPLTLIMGSVEHQQQQQQVSHPSSNVLGLVHQQASRLAYLIEQLMEFRKAEEGYLRADRQLMDASAFFSSIARLFIHFREQSGIDYNYEIQEGLFIDNDPDKLEKITFNLLSNAFKYTSPGEKIYFRVCRNDETSSLELSVANSGHDISSAEMQKLFDRFFTGNSSQKFSSGLGLAFTKQLVQVLDGNMQAYCKNNWACFEVSFPLQHVDISARSSVAPVQPSLLIRTIAKARPQKEQMSAAANNKEALLQSLGEDQRPVILIVEDEVPIRQLIRQVLGKDFLIYEASNGAEALACMTRLIPHLVITDIMMDDMNGLELCKKIKHIPDTCHVPVLLLSARGSMEQQQEGYEAGADAYLPKPFHNQHLLARVNQLLDNRRRLHDYFRNKAMPGAEPPQGMDDADRAFLEHLLQIINADLTNCDLDASDLESALAMSRMQLYRKIKTISGMTPAEFIRTIRLQKAAALLETTKLTVSEIFYQTGFNNQSYFFREFKKKYQTSPNEYRNANKVSHTEL</sequence>
<dbReference type="InterPro" id="IPR003661">
    <property type="entry name" value="HisK_dim/P_dom"/>
</dbReference>
<dbReference type="Gene3D" id="3.30.565.10">
    <property type="entry name" value="Histidine kinase-like ATPase, C-terminal domain"/>
    <property type="match status" value="1"/>
</dbReference>
<gene>
    <name evidence="11" type="ORF">LZZ85_12475</name>
</gene>
<dbReference type="SUPFAM" id="SSF52172">
    <property type="entry name" value="CheY-like"/>
    <property type="match status" value="1"/>
</dbReference>
<comment type="catalytic activity">
    <reaction evidence="1">
        <text>ATP + protein L-histidine = ADP + protein N-phospho-L-histidine.</text>
        <dbReference type="EC" id="2.7.13.3"/>
    </reaction>
</comment>
<dbReference type="CDD" id="cd00082">
    <property type="entry name" value="HisKA"/>
    <property type="match status" value="1"/>
</dbReference>
<keyword evidence="4" id="KW-0805">Transcription regulation</keyword>
<evidence type="ECO:0000259" key="9">
    <source>
        <dbReference type="PROSITE" id="PS50109"/>
    </source>
</evidence>
<reference evidence="11" key="1">
    <citation type="submission" date="2022-01" db="EMBL/GenBank/DDBJ databases">
        <authorList>
            <person name="Jo J.-H."/>
            <person name="Im W.-T."/>
        </authorList>
    </citation>
    <scope>NUCLEOTIDE SEQUENCE</scope>
    <source>
        <strain evidence="11">NA20</strain>
    </source>
</reference>
<dbReference type="InterPro" id="IPR036097">
    <property type="entry name" value="HisK_dim/P_sf"/>
</dbReference>
<feature type="domain" description="HTH araC/xylS-type" evidence="8">
    <location>
        <begin position="1248"/>
        <end position="1347"/>
    </location>
</feature>
<dbReference type="InterPro" id="IPR003594">
    <property type="entry name" value="HATPase_dom"/>
</dbReference>
<dbReference type="CDD" id="cd17574">
    <property type="entry name" value="REC_OmpR"/>
    <property type="match status" value="1"/>
</dbReference>
<dbReference type="InterPro" id="IPR036890">
    <property type="entry name" value="HATPase_C_sf"/>
</dbReference>
<evidence type="ECO:0000256" key="4">
    <source>
        <dbReference type="ARBA" id="ARBA00023015"/>
    </source>
</evidence>
<dbReference type="PANTHER" id="PTHR43547">
    <property type="entry name" value="TWO-COMPONENT HISTIDINE KINASE"/>
    <property type="match status" value="1"/>
</dbReference>
<evidence type="ECO:0000259" key="8">
    <source>
        <dbReference type="PROSITE" id="PS01124"/>
    </source>
</evidence>
<keyword evidence="7" id="KW-1133">Transmembrane helix</keyword>
<dbReference type="PROSITE" id="PS50110">
    <property type="entry name" value="RESPONSE_REGULATORY"/>
    <property type="match status" value="1"/>
</dbReference>
<accession>A0ABS9KRZ8</accession>
<dbReference type="InterPro" id="IPR011123">
    <property type="entry name" value="Y_Y_Y"/>
</dbReference>
<dbReference type="InterPro" id="IPR018060">
    <property type="entry name" value="HTH_AraC"/>
</dbReference>
<dbReference type="Pfam" id="PF07494">
    <property type="entry name" value="Reg_prop"/>
    <property type="match status" value="4"/>
</dbReference>
<name>A0ABS9KRZ8_9BACT</name>
<dbReference type="SUPFAM" id="SSF47384">
    <property type="entry name" value="Homodimeric domain of signal transducing histidine kinase"/>
    <property type="match status" value="1"/>
</dbReference>
<dbReference type="SUPFAM" id="SSF55874">
    <property type="entry name" value="ATPase domain of HSP90 chaperone/DNA topoisomerase II/histidine kinase"/>
    <property type="match status" value="1"/>
</dbReference>
<evidence type="ECO:0000256" key="1">
    <source>
        <dbReference type="ARBA" id="ARBA00000085"/>
    </source>
</evidence>
<dbReference type="SMART" id="SM00448">
    <property type="entry name" value="REC"/>
    <property type="match status" value="1"/>
</dbReference>
<dbReference type="SUPFAM" id="SSF46689">
    <property type="entry name" value="Homeodomain-like"/>
    <property type="match status" value="1"/>
</dbReference>
<keyword evidence="12" id="KW-1185">Reference proteome</keyword>
<dbReference type="InterPro" id="IPR009057">
    <property type="entry name" value="Homeodomain-like_sf"/>
</dbReference>
<dbReference type="EC" id="2.7.13.3" evidence="2"/>
<evidence type="ECO:0000313" key="12">
    <source>
        <dbReference type="Proteomes" id="UP001165367"/>
    </source>
</evidence>
<keyword evidence="5" id="KW-0804">Transcription</keyword>
<dbReference type="Pfam" id="PF12833">
    <property type="entry name" value="HTH_18"/>
    <property type="match status" value="1"/>
</dbReference>
<keyword evidence="7" id="KW-0812">Transmembrane</keyword>
<dbReference type="SMART" id="SM00342">
    <property type="entry name" value="HTH_ARAC"/>
    <property type="match status" value="1"/>
</dbReference>